<evidence type="ECO:0000259" key="8">
    <source>
        <dbReference type="Pfam" id="PF07687"/>
    </source>
</evidence>
<name>A0ABX6T356_9SPHN</name>
<dbReference type="InterPro" id="IPR011650">
    <property type="entry name" value="Peptidase_M20_dimer"/>
</dbReference>
<keyword evidence="4" id="KW-0378">Hydrolase</keyword>
<keyword evidence="3" id="KW-0479">Metal-binding</keyword>
<sequence length="488" mass="52611">MRIPLTVMLALSSTVALAQAPEPPLNSPPPAALKGGKSLPPQWEATAREIYKTAVETPTVKGRAGENLKLANYLASKFKEFGWADSDIHVLPYTSVPGNDTAAIIARWPAAGTPKKKPILILAHMDVVDALPSDWTTDPFKLVEKDGYFYGRGSGDDKGGLVPSMVALLKLRASGFKPDRDIVVLFTGDEETQGKGAELGATEWRKWTEAEFALNADGGGGAFTRDGKSLGYGLQTSEKTFQTYFFRVRNPGGHSSRPRPDNAIYQLADALKKLQNHRFEPALNETTKVYFTERAKQEGNSELGNAMRAWVANPADGAAADRIESDPLEVGLTRTRCVATRLKGGHADNALPQLAEATVNCRILPGVQPATIEAELKQVVGPGVEVTPDADAGRPTPVSPLRPDVVGAYTKAIHARFPGAQIIPQMSTGATDGLEFRARGIPVYGVDGGWGVSPDDERAHGKDERIPVQSLWDSTMHWESMIRDLAGK</sequence>
<keyword evidence="5" id="KW-0862">Zinc</keyword>
<dbReference type="InterPro" id="IPR036264">
    <property type="entry name" value="Bact_exopeptidase_dim_dom"/>
</dbReference>
<keyword evidence="2" id="KW-0645">Protease</keyword>
<dbReference type="Gene3D" id="1.10.150.900">
    <property type="match status" value="1"/>
</dbReference>
<dbReference type="SUPFAM" id="SSF53187">
    <property type="entry name" value="Zn-dependent exopeptidases"/>
    <property type="match status" value="1"/>
</dbReference>
<keyword evidence="10" id="KW-1185">Reference proteome</keyword>
<dbReference type="PROSITE" id="PS00758">
    <property type="entry name" value="ARGE_DAPE_CPG2_1"/>
    <property type="match status" value="1"/>
</dbReference>
<comment type="similarity">
    <text evidence="1">Belongs to the peptidase M20A family.</text>
</comment>
<feature type="chain" id="PRO_5047270218" evidence="7">
    <location>
        <begin position="19"/>
        <end position="488"/>
    </location>
</feature>
<evidence type="ECO:0000256" key="7">
    <source>
        <dbReference type="SAM" id="SignalP"/>
    </source>
</evidence>
<feature type="signal peptide" evidence="7">
    <location>
        <begin position="1"/>
        <end position="18"/>
    </location>
</feature>
<dbReference type="InterPro" id="IPR001261">
    <property type="entry name" value="ArgE/DapE_CS"/>
</dbReference>
<dbReference type="Pfam" id="PF01546">
    <property type="entry name" value="Peptidase_M20"/>
    <property type="match status" value="1"/>
</dbReference>
<dbReference type="InterPro" id="IPR002933">
    <property type="entry name" value="Peptidase_M20"/>
</dbReference>
<evidence type="ECO:0000256" key="1">
    <source>
        <dbReference type="ARBA" id="ARBA00006247"/>
    </source>
</evidence>
<dbReference type="EMBL" id="CP060780">
    <property type="protein sequence ID" value="QNP43648.1"/>
    <property type="molecule type" value="Genomic_DNA"/>
</dbReference>
<feature type="compositionally biased region" description="Pro residues" evidence="6">
    <location>
        <begin position="21"/>
        <end position="31"/>
    </location>
</feature>
<dbReference type="Gene3D" id="3.30.70.360">
    <property type="match status" value="1"/>
</dbReference>
<dbReference type="PANTHER" id="PTHR45962">
    <property type="entry name" value="N-FATTY-ACYL-AMINO ACID SYNTHASE/HYDROLASE PM20D1"/>
    <property type="match status" value="1"/>
</dbReference>
<evidence type="ECO:0000313" key="10">
    <source>
        <dbReference type="Proteomes" id="UP000516134"/>
    </source>
</evidence>
<evidence type="ECO:0000256" key="6">
    <source>
        <dbReference type="SAM" id="MobiDB-lite"/>
    </source>
</evidence>
<accession>A0ABX6T356</accession>
<evidence type="ECO:0000256" key="3">
    <source>
        <dbReference type="ARBA" id="ARBA00022723"/>
    </source>
</evidence>
<feature type="region of interest" description="Disordered" evidence="6">
    <location>
        <begin position="20"/>
        <end position="39"/>
    </location>
</feature>
<evidence type="ECO:0000256" key="2">
    <source>
        <dbReference type="ARBA" id="ARBA00022670"/>
    </source>
</evidence>
<protein>
    <submittedName>
        <fullName evidence="9">M20/M25/M40 family metallo-hydrolase</fullName>
    </submittedName>
</protein>
<dbReference type="NCBIfam" id="NF006596">
    <property type="entry name" value="PRK09133.1"/>
    <property type="match status" value="1"/>
</dbReference>
<gene>
    <name evidence="9" type="ORF">H9L15_02775</name>
</gene>
<proteinExistence type="inferred from homology"/>
<dbReference type="RefSeq" id="WP_187715073.1">
    <property type="nucleotide sequence ID" value="NZ_BAABJC010000001.1"/>
</dbReference>
<evidence type="ECO:0000313" key="9">
    <source>
        <dbReference type="EMBL" id="QNP43648.1"/>
    </source>
</evidence>
<keyword evidence="7" id="KW-0732">Signal</keyword>
<evidence type="ECO:0000256" key="4">
    <source>
        <dbReference type="ARBA" id="ARBA00022801"/>
    </source>
</evidence>
<dbReference type="SUPFAM" id="SSF55031">
    <property type="entry name" value="Bacterial exopeptidase dimerisation domain"/>
    <property type="match status" value="1"/>
</dbReference>
<organism evidence="9 10">
    <name type="scientific">Sphingomonas daechungensis</name>
    <dbReference type="NCBI Taxonomy" id="1176646"/>
    <lineage>
        <taxon>Bacteria</taxon>
        <taxon>Pseudomonadati</taxon>
        <taxon>Pseudomonadota</taxon>
        <taxon>Alphaproteobacteria</taxon>
        <taxon>Sphingomonadales</taxon>
        <taxon>Sphingomonadaceae</taxon>
        <taxon>Sphingomonas</taxon>
    </lineage>
</organism>
<dbReference type="InterPro" id="IPR047177">
    <property type="entry name" value="Pept_M20A"/>
</dbReference>
<reference evidence="9 10" key="1">
    <citation type="submission" date="2020-08" db="EMBL/GenBank/DDBJ databases">
        <title>Genome sequence of Sphingomonas daechungensis KACC 18115T.</title>
        <authorList>
            <person name="Hyun D.-W."/>
            <person name="Bae J.-W."/>
        </authorList>
    </citation>
    <scope>NUCLEOTIDE SEQUENCE [LARGE SCALE GENOMIC DNA]</scope>
    <source>
        <strain evidence="9 10">KACC 18115</strain>
    </source>
</reference>
<dbReference type="PANTHER" id="PTHR45962:SF1">
    <property type="entry name" value="N-FATTY-ACYL-AMINO ACID SYNTHASE_HYDROLASE PM20D1"/>
    <property type="match status" value="1"/>
</dbReference>
<dbReference type="Pfam" id="PF07687">
    <property type="entry name" value="M20_dimer"/>
    <property type="match status" value="1"/>
</dbReference>
<dbReference type="Gene3D" id="3.40.630.10">
    <property type="entry name" value="Zn peptidases"/>
    <property type="match status" value="1"/>
</dbReference>
<evidence type="ECO:0000256" key="5">
    <source>
        <dbReference type="ARBA" id="ARBA00022833"/>
    </source>
</evidence>
<feature type="domain" description="Peptidase M20 dimerisation" evidence="8">
    <location>
        <begin position="238"/>
        <end position="380"/>
    </location>
</feature>
<dbReference type="Proteomes" id="UP000516134">
    <property type="component" value="Chromosome"/>
</dbReference>